<dbReference type="Pfam" id="PF07602">
    <property type="entry name" value="DUF1565"/>
    <property type="match status" value="1"/>
</dbReference>
<dbReference type="InterPro" id="IPR022441">
    <property type="entry name" value="Para_beta_helix_rpt-2"/>
</dbReference>
<keyword evidence="2" id="KW-0677">Repeat</keyword>
<dbReference type="PANTHER" id="PTHR22990:SF15">
    <property type="entry name" value="F-BOX ONLY PROTEIN 10"/>
    <property type="match status" value="1"/>
</dbReference>
<evidence type="ECO:0000256" key="4">
    <source>
        <dbReference type="SAM" id="MobiDB-lite"/>
    </source>
</evidence>
<keyword evidence="5" id="KW-0732">Signal</keyword>
<evidence type="ECO:0000256" key="2">
    <source>
        <dbReference type="ARBA" id="ARBA00022737"/>
    </source>
</evidence>
<dbReference type="InterPro" id="IPR007742">
    <property type="entry name" value="NosD_dom"/>
</dbReference>
<reference evidence="7 8" key="1">
    <citation type="submission" date="2020-04" db="EMBL/GenBank/DDBJ databases">
        <authorList>
            <person name="Basu S."/>
            <person name="Maruthanayagam V."/>
            <person name="Chakraborty S."/>
            <person name="Pramanik A."/>
            <person name="Mukherjee J."/>
            <person name="Brink B."/>
        </authorList>
    </citation>
    <scope>NUCLEOTIDE SEQUENCE [LARGE SCALE GENOMIC DNA]</scope>
    <source>
        <strain evidence="7 8">AP17</strain>
    </source>
</reference>
<keyword evidence="3" id="KW-0833">Ubl conjugation pathway</keyword>
<evidence type="ECO:0000256" key="5">
    <source>
        <dbReference type="SAM" id="SignalP"/>
    </source>
</evidence>
<dbReference type="SMART" id="SM00710">
    <property type="entry name" value="PbH1"/>
    <property type="match status" value="6"/>
</dbReference>
<dbReference type="InterPro" id="IPR012334">
    <property type="entry name" value="Pectin_lyas_fold"/>
</dbReference>
<keyword evidence="8" id="KW-1185">Reference proteome</keyword>
<dbReference type="InterPro" id="IPR006626">
    <property type="entry name" value="PbH1"/>
</dbReference>
<feature type="signal peptide" evidence="5">
    <location>
        <begin position="1"/>
        <end position="19"/>
    </location>
</feature>
<evidence type="ECO:0000256" key="1">
    <source>
        <dbReference type="ARBA" id="ARBA00004906"/>
    </source>
</evidence>
<feature type="region of interest" description="Disordered" evidence="4">
    <location>
        <begin position="310"/>
        <end position="335"/>
    </location>
</feature>
<gene>
    <name evidence="7" type="ORF">HCG48_09675</name>
</gene>
<name>A0A6H1TW35_9CYAN</name>
<dbReference type="SUPFAM" id="SSF51126">
    <property type="entry name" value="Pectin lyase-like"/>
    <property type="match status" value="1"/>
</dbReference>
<dbReference type="InterPro" id="IPR051550">
    <property type="entry name" value="SCF-Subunits/Alg-Epimerases"/>
</dbReference>
<feature type="domain" description="Ig-like" evidence="6">
    <location>
        <begin position="309"/>
        <end position="432"/>
    </location>
</feature>
<dbReference type="PANTHER" id="PTHR22990">
    <property type="entry name" value="F-BOX ONLY PROTEIN"/>
    <property type="match status" value="1"/>
</dbReference>
<feature type="chain" id="PRO_5026282509" evidence="5">
    <location>
        <begin position="20"/>
        <end position="493"/>
    </location>
</feature>
<evidence type="ECO:0000313" key="8">
    <source>
        <dbReference type="Proteomes" id="UP000500857"/>
    </source>
</evidence>
<dbReference type="Pfam" id="PF14218">
    <property type="entry name" value="COP23"/>
    <property type="match status" value="1"/>
</dbReference>
<organism evidence="7 8">
    <name type="scientific">Oxynema aestuarii AP17</name>
    <dbReference type="NCBI Taxonomy" id="2064643"/>
    <lineage>
        <taxon>Bacteria</taxon>
        <taxon>Bacillati</taxon>
        <taxon>Cyanobacteriota</taxon>
        <taxon>Cyanophyceae</taxon>
        <taxon>Oscillatoriophycideae</taxon>
        <taxon>Oscillatoriales</taxon>
        <taxon>Oscillatoriaceae</taxon>
        <taxon>Oxynema</taxon>
        <taxon>Oxynema aestuarii</taxon>
    </lineage>
</organism>
<accession>A0A6H1TW35</accession>
<dbReference type="Proteomes" id="UP000500857">
    <property type="component" value="Chromosome"/>
</dbReference>
<evidence type="ECO:0000259" key="6">
    <source>
        <dbReference type="PROSITE" id="PS50835"/>
    </source>
</evidence>
<dbReference type="InterPro" id="IPR007110">
    <property type="entry name" value="Ig-like_dom"/>
</dbReference>
<sequence>MKLRFLPTSLVTVVAIALAANSIPLTLKSVQAQSPSGSESEAFSQQGAPGEQRVLYVNPNPAKAIANGVKTQVTPFTTITAALQQATPGTVIELAPGQYTNESFPLTLKPGVSLRGNESQQGQGVTIVGGGNYNSQTFARQNVTIVAANNSEIVGITISNPNTRGTGIWVESTQPVIRNNTFTNNHREGVFVTGTGAPRIENNRFINNGGNGISVARQATGQIQGNLFENTGFGIAVGGSSAPVISNNQIRSNRAGIIATQDSRPSISGNTIENNQQYGLIAIANAQPSLGQNTMRANGQGDSMLANAPQTVQASNPSNSQPTNSSAMSSSNNSKPMFSCVESGAGYATVAQRGNATIPQPMITWTRTDLGPELTPERRCQIVTQRINEVVDRNGGTLDNLVFTVGPVQRQLVVCLVDNMSSSCSSNNMLFTLSRENARNPEEVVRRLVTFSVTGSGRAVGESSGRRVPQVRAPLSEFAQRLQPEESLWFVDN</sequence>
<comment type="pathway">
    <text evidence="1">Protein modification; protein ubiquitination.</text>
</comment>
<dbReference type="SMART" id="SM00722">
    <property type="entry name" value="CASH"/>
    <property type="match status" value="1"/>
</dbReference>
<dbReference type="AlphaFoldDB" id="A0A6H1TW35"/>
<dbReference type="InterPro" id="IPR025478">
    <property type="entry name" value="COP23"/>
</dbReference>
<dbReference type="Pfam" id="PF05048">
    <property type="entry name" value="NosD"/>
    <property type="match status" value="1"/>
</dbReference>
<dbReference type="InterPro" id="IPR011459">
    <property type="entry name" value="DUF1565"/>
</dbReference>
<dbReference type="InterPro" id="IPR006633">
    <property type="entry name" value="Carb-bd_sugar_hydrolysis-dom"/>
</dbReference>
<dbReference type="PROSITE" id="PS50835">
    <property type="entry name" value="IG_LIKE"/>
    <property type="match status" value="1"/>
</dbReference>
<dbReference type="EMBL" id="CP051167">
    <property type="protein sequence ID" value="QIZ70818.1"/>
    <property type="molecule type" value="Genomic_DNA"/>
</dbReference>
<evidence type="ECO:0000256" key="3">
    <source>
        <dbReference type="ARBA" id="ARBA00022786"/>
    </source>
</evidence>
<proteinExistence type="predicted"/>
<feature type="compositionally biased region" description="Low complexity" evidence="4">
    <location>
        <begin position="313"/>
        <end position="334"/>
    </location>
</feature>
<dbReference type="RefSeq" id="WP_168568973.1">
    <property type="nucleotide sequence ID" value="NZ_CP051167.1"/>
</dbReference>
<dbReference type="NCBIfam" id="TIGR03804">
    <property type="entry name" value="para_beta_helix"/>
    <property type="match status" value="4"/>
</dbReference>
<dbReference type="InterPro" id="IPR011050">
    <property type="entry name" value="Pectin_lyase_fold/virulence"/>
</dbReference>
<dbReference type="KEGG" id="oxy:HCG48_09675"/>
<protein>
    <submittedName>
        <fullName evidence="7">DUF1565 domain-containing protein</fullName>
    </submittedName>
</protein>
<dbReference type="Gene3D" id="2.160.20.10">
    <property type="entry name" value="Single-stranded right-handed beta-helix, Pectin lyase-like"/>
    <property type="match status" value="1"/>
</dbReference>
<evidence type="ECO:0000313" key="7">
    <source>
        <dbReference type="EMBL" id="QIZ70818.1"/>
    </source>
</evidence>